<dbReference type="InterPro" id="IPR046348">
    <property type="entry name" value="SIS_dom_sf"/>
</dbReference>
<protein>
    <submittedName>
        <fullName evidence="2">DUF2529 family protein</fullName>
    </submittedName>
</protein>
<dbReference type="Gene3D" id="3.40.50.10490">
    <property type="entry name" value="Glucose-6-phosphate isomerase like protein, domain 1"/>
    <property type="match status" value="1"/>
</dbReference>
<dbReference type="Proteomes" id="UP001596022">
    <property type="component" value="Unassembled WGS sequence"/>
</dbReference>
<dbReference type="InterPro" id="IPR019676">
    <property type="entry name" value="DUF2529"/>
</dbReference>
<gene>
    <name evidence="2" type="ORF">ACFO4N_14315</name>
</gene>
<sequence>MSKIYLTQLRGVLQKIIEKHEDMLEDSARLIAQSILSDGSLYVYGEGDMEAVEIEATLSPNALPSARRLTDEQTEKLGPMDCVLMFFRGVVNEKVLMAIKKSGAVVIGVSALKSGDPTGLEDMTDLYIQLNANSPLVPINDEKKGGQPSTIAALFTYHLIYFIVLEILDEYGCCE</sequence>
<dbReference type="EMBL" id="JBHSFW010000013">
    <property type="protein sequence ID" value="MFC4619883.1"/>
    <property type="molecule type" value="Genomic_DNA"/>
</dbReference>
<dbReference type="Pfam" id="PF10740">
    <property type="entry name" value="DUF2529"/>
    <property type="match status" value="1"/>
</dbReference>
<feature type="domain" description="DUF2529" evidence="1">
    <location>
        <begin position="1"/>
        <end position="168"/>
    </location>
</feature>
<evidence type="ECO:0000313" key="3">
    <source>
        <dbReference type="Proteomes" id="UP001596022"/>
    </source>
</evidence>
<evidence type="ECO:0000259" key="1">
    <source>
        <dbReference type="Pfam" id="PF10740"/>
    </source>
</evidence>
<accession>A0ABV9GNS0</accession>
<dbReference type="RefSeq" id="WP_376846973.1">
    <property type="nucleotide sequence ID" value="NZ_JBHSFW010000013.1"/>
</dbReference>
<evidence type="ECO:0000313" key="2">
    <source>
        <dbReference type="EMBL" id="MFC4619883.1"/>
    </source>
</evidence>
<comment type="caution">
    <text evidence="2">The sequence shown here is derived from an EMBL/GenBank/DDBJ whole genome shotgun (WGS) entry which is preliminary data.</text>
</comment>
<name>A0ABV9GNS0_9BACL</name>
<dbReference type="SUPFAM" id="SSF53697">
    <property type="entry name" value="SIS domain"/>
    <property type="match status" value="1"/>
</dbReference>
<proteinExistence type="predicted"/>
<keyword evidence="3" id="KW-1185">Reference proteome</keyword>
<organism evidence="2 3">
    <name type="scientific">Camelliibacillus cellulosilyticus</name>
    <dbReference type="NCBI Taxonomy" id="2174486"/>
    <lineage>
        <taxon>Bacteria</taxon>
        <taxon>Bacillati</taxon>
        <taxon>Bacillota</taxon>
        <taxon>Bacilli</taxon>
        <taxon>Bacillales</taxon>
        <taxon>Sporolactobacillaceae</taxon>
        <taxon>Camelliibacillus</taxon>
    </lineage>
</organism>
<reference evidence="3" key="1">
    <citation type="journal article" date="2019" name="Int. J. Syst. Evol. Microbiol.">
        <title>The Global Catalogue of Microorganisms (GCM) 10K type strain sequencing project: providing services to taxonomists for standard genome sequencing and annotation.</title>
        <authorList>
            <consortium name="The Broad Institute Genomics Platform"/>
            <consortium name="The Broad Institute Genome Sequencing Center for Infectious Disease"/>
            <person name="Wu L."/>
            <person name="Ma J."/>
        </authorList>
    </citation>
    <scope>NUCLEOTIDE SEQUENCE [LARGE SCALE GENOMIC DNA]</scope>
    <source>
        <strain evidence="3">CGMCC 1.16306</strain>
    </source>
</reference>